<reference evidence="1 2" key="1">
    <citation type="submission" date="2018-04" db="EMBL/GenBank/DDBJ databases">
        <title>The genome of golden apple snail Pomacea canaliculata provides insight into stress tolerance and invasive adaptation.</title>
        <authorList>
            <person name="Liu C."/>
            <person name="Liu B."/>
            <person name="Ren Y."/>
            <person name="Zhang Y."/>
            <person name="Wang H."/>
            <person name="Li S."/>
            <person name="Jiang F."/>
            <person name="Yin L."/>
            <person name="Zhang G."/>
            <person name="Qian W."/>
            <person name="Fan W."/>
        </authorList>
    </citation>
    <scope>NUCLEOTIDE SEQUENCE [LARGE SCALE GENOMIC DNA]</scope>
    <source>
        <strain evidence="1">SZHN2017</strain>
        <tissue evidence="1">Muscle</tissue>
    </source>
</reference>
<sequence length="184" mass="20237">MEGVQQQERQQQPPPVIVHHSVANSPLNTCLRRYQLRIRVSERTIPGSVIFPRSGVAFFYLPLSAVPMTDIQQSGVFLRIGEFAQVHGHSYVVVVTQKLTETTMDFVEKLQAMHLSSRLQIILAHSPSDATEAMLDISKIQVVQDGIGSIAQLAAASSSDLMECALDSNTSQNVVRFFGGTSQQ</sequence>
<dbReference type="PANTHER" id="PTHR31408:SF2">
    <property type="entry name" value="PROTEIN SPO16 HOMOLOG"/>
    <property type="match status" value="1"/>
</dbReference>
<keyword evidence="2" id="KW-1185">Reference proteome</keyword>
<dbReference type="GO" id="GO:0007130">
    <property type="term" value="P:synaptonemal complex assembly"/>
    <property type="evidence" value="ECO:0007669"/>
    <property type="project" value="InterPro"/>
</dbReference>
<protein>
    <submittedName>
        <fullName evidence="1">Uncharacterized protein</fullName>
    </submittedName>
</protein>
<dbReference type="InterPro" id="IPR027857">
    <property type="entry name" value="SCRE"/>
</dbReference>
<dbReference type="Proteomes" id="UP000245119">
    <property type="component" value="Linkage Group LG2"/>
</dbReference>
<organism evidence="1 2">
    <name type="scientific">Pomacea canaliculata</name>
    <name type="common">Golden apple snail</name>
    <dbReference type="NCBI Taxonomy" id="400727"/>
    <lineage>
        <taxon>Eukaryota</taxon>
        <taxon>Metazoa</taxon>
        <taxon>Spiralia</taxon>
        <taxon>Lophotrochozoa</taxon>
        <taxon>Mollusca</taxon>
        <taxon>Gastropoda</taxon>
        <taxon>Caenogastropoda</taxon>
        <taxon>Architaenioglossa</taxon>
        <taxon>Ampullarioidea</taxon>
        <taxon>Ampullariidae</taxon>
        <taxon>Pomacea</taxon>
    </lineage>
</organism>
<accession>A0A2T7PQN1</accession>
<dbReference type="AlphaFoldDB" id="A0A2T7PQN1"/>
<dbReference type="EMBL" id="PZQS01000002">
    <property type="protein sequence ID" value="PVD35733.1"/>
    <property type="molecule type" value="Genomic_DNA"/>
</dbReference>
<gene>
    <name evidence="1" type="ORF">C0Q70_02696</name>
</gene>
<evidence type="ECO:0000313" key="1">
    <source>
        <dbReference type="EMBL" id="PVD35733.1"/>
    </source>
</evidence>
<dbReference type="Pfam" id="PF15162">
    <property type="entry name" value="SCRE"/>
    <property type="match status" value="1"/>
</dbReference>
<dbReference type="PANTHER" id="PTHR31408">
    <property type="entry name" value="HYPOTHETICAL PROTEIN LOC689986"/>
    <property type="match status" value="1"/>
</dbReference>
<dbReference type="GO" id="GO:0005694">
    <property type="term" value="C:chromosome"/>
    <property type="evidence" value="ECO:0007669"/>
    <property type="project" value="TreeGrafter"/>
</dbReference>
<name>A0A2T7PQN1_POMCA</name>
<dbReference type="STRING" id="400727.A0A2T7PQN1"/>
<evidence type="ECO:0000313" key="2">
    <source>
        <dbReference type="Proteomes" id="UP000245119"/>
    </source>
</evidence>
<proteinExistence type="predicted"/>
<dbReference type="GO" id="GO:0007131">
    <property type="term" value="P:reciprocal meiotic recombination"/>
    <property type="evidence" value="ECO:0007669"/>
    <property type="project" value="TreeGrafter"/>
</dbReference>
<dbReference type="OrthoDB" id="6149480at2759"/>
<comment type="caution">
    <text evidence="1">The sequence shown here is derived from an EMBL/GenBank/DDBJ whole genome shotgun (WGS) entry which is preliminary data.</text>
</comment>